<dbReference type="Pfam" id="PF12329">
    <property type="entry name" value="TMF_DNA_bd"/>
    <property type="match status" value="1"/>
</dbReference>
<sequence>MEVCFLPCLNNRATEASAAVFHVIVTLPPNGSFSSYCLRLSVAGLLVMWGCRNWRRWRKFSRLVRPDWCSLARTTMTCWKPTAFCAGTLYWQKWEIISCLSVRFSEEATDSLATSLPSVPNLQQVEEARDTEMTDLNALTEEFTRRMGESERKLQAVLKEKETLKHQLQMAEGELAKRSSDTSLQALLEEKDEQIAGLMEEGEKLSKQQLQNSNIIKKLRTKEKENEGVIASQKKKLEQQTEELEQLKKVLDVKEDMEKNQADAIKQLNAAVQMLEKEKAKMKIDVDSADEKIRGLQATLDNSYKEIAELHKSNAAQDSRAQQAALSAEMQVREELKMAMEQEGQRYRQEREALITQIEDLRLSMARMEKDHNRREEILKQEISDLQMVCA</sequence>
<evidence type="ECO:0000313" key="2">
    <source>
        <dbReference type="EMBL" id="KAK7494416.1"/>
    </source>
</evidence>
<reference evidence="2 3" key="1">
    <citation type="journal article" date="2023" name="Sci. Data">
        <title>Genome assembly of the Korean intertidal mud-creeper Batillaria attramentaria.</title>
        <authorList>
            <person name="Patra A.K."/>
            <person name="Ho P.T."/>
            <person name="Jun S."/>
            <person name="Lee S.J."/>
            <person name="Kim Y."/>
            <person name="Won Y.J."/>
        </authorList>
    </citation>
    <scope>NUCLEOTIDE SEQUENCE [LARGE SCALE GENOMIC DNA]</scope>
    <source>
        <strain evidence="2">Wonlab-2016</strain>
    </source>
</reference>
<dbReference type="InterPro" id="IPR052602">
    <property type="entry name" value="Growth_transcription_reg"/>
</dbReference>
<dbReference type="Proteomes" id="UP001519460">
    <property type="component" value="Unassembled WGS sequence"/>
</dbReference>
<name>A0ABD0L532_9CAEN</name>
<keyword evidence="3" id="KW-1185">Reference proteome</keyword>
<evidence type="ECO:0000313" key="3">
    <source>
        <dbReference type="Proteomes" id="UP001519460"/>
    </source>
</evidence>
<dbReference type="InterPro" id="IPR022092">
    <property type="entry name" value="TMF_DNA-bd"/>
</dbReference>
<comment type="caution">
    <text evidence="2">The sequence shown here is derived from an EMBL/GenBank/DDBJ whole genome shotgun (WGS) entry which is preliminary data.</text>
</comment>
<dbReference type="AlphaFoldDB" id="A0ABD0L532"/>
<protein>
    <submittedName>
        <fullName evidence="2">Uncharacterized protein</fullName>
    </submittedName>
</protein>
<dbReference type="PANTHER" id="PTHR46515:SF1">
    <property type="entry name" value="TATA ELEMENT MODULATORY FACTOR"/>
    <property type="match status" value="1"/>
</dbReference>
<accession>A0ABD0L532</accession>
<dbReference type="PANTHER" id="PTHR46515">
    <property type="entry name" value="TATA ELEMENT MODULATORY FACTOR TMF1"/>
    <property type="match status" value="1"/>
</dbReference>
<dbReference type="EMBL" id="JACVVK020000083">
    <property type="protein sequence ID" value="KAK7494416.1"/>
    <property type="molecule type" value="Genomic_DNA"/>
</dbReference>
<feature type="coiled-coil region" evidence="1">
    <location>
        <begin position="333"/>
        <end position="371"/>
    </location>
</feature>
<evidence type="ECO:0000256" key="1">
    <source>
        <dbReference type="SAM" id="Coils"/>
    </source>
</evidence>
<proteinExistence type="predicted"/>
<organism evidence="2 3">
    <name type="scientific">Batillaria attramentaria</name>
    <dbReference type="NCBI Taxonomy" id="370345"/>
    <lineage>
        <taxon>Eukaryota</taxon>
        <taxon>Metazoa</taxon>
        <taxon>Spiralia</taxon>
        <taxon>Lophotrochozoa</taxon>
        <taxon>Mollusca</taxon>
        <taxon>Gastropoda</taxon>
        <taxon>Caenogastropoda</taxon>
        <taxon>Sorbeoconcha</taxon>
        <taxon>Cerithioidea</taxon>
        <taxon>Batillariidae</taxon>
        <taxon>Batillaria</taxon>
    </lineage>
</organism>
<gene>
    <name evidence="2" type="ORF">BaRGS_00014308</name>
</gene>
<feature type="coiled-coil region" evidence="1">
    <location>
        <begin position="122"/>
        <end position="306"/>
    </location>
</feature>
<keyword evidence="1" id="KW-0175">Coiled coil</keyword>